<evidence type="ECO:0000313" key="2">
    <source>
        <dbReference type="Proteomes" id="UP000003045"/>
    </source>
</evidence>
<dbReference type="STRING" id="871571.HMPREF0580_1028"/>
<organism evidence="1 2">
    <name type="scientific">Mobiluncus mulieris ATCC 35239</name>
    <dbReference type="NCBI Taxonomy" id="871571"/>
    <lineage>
        <taxon>Bacteria</taxon>
        <taxon>Bacillati</taxon>
        <taxon>Actinomycetota</taxon>
        <taxon>Actinomycetes</taxon>
        <taxon>Actinomycetales</taxon>
        <taxon>Actinomycetaceae</taxon>
        <taxon>Mobiluncus</taxon>
    </lineage>
</organism>
<sequence>MIPWWFGFLPASWLGAKNGYKITFLTCGLKIFGTLAPGN</sequence>
<comment type="caution">
    <text evidence="1">The sequence shown here is derived from an EMBL/GenBank/DDBJ whole genome shotgun (WGS) entry which is preliminary data.</text>
</comment>
<gene>
    <name evidence="1" type="ORF">HMPREF0580_1028</name>
</gene>
<dbReference type="Proteomes" id="UP000003045">
    <property type="component" value="Unassembled WGS sequence"/>
</dbReference>
<protein>
    <submittedName>
        <fullName evidence="1">Uncharacterized protein</fullName>
    </submittedName>
</protein>
<name>E0QPR1_9ACTO</name>
<dbReference type="AlphaFoldDB" id="E0QPR1"/>
<proteinExistence type="predicted"/>
<dbReference type="EMBL" id="AEET01000024">
    <property type="protein sequence ID" value="EFM46481.1"/>
    <property type="molecule type" value="Genomic_DNA"/>
</dbReference>
<accession>E0QPR1</accession>
<evidence type="ECO:0000313" key="1">
    <source>
        <dbReference type="EMBL" id="EFM46481.1"/>
    </source>
</evidence>
<reference evidence="1" key="1">
    <citation type="submission" date="2010-08" db="EMBL/GenBank/DDBJ databases">
        <authorList>
            <person name="Muzny D."/>
            <person name="Qin X."/>
            <person name="Deng J."/>
            <person name="Jiang H."/>
            <person name="Liu Y."/>
            <person name="Qu J."/>
            <person name="Song X.-Z."/>
            <person name="Zhang L."/>
            <person name="Thornton R."/>
            <person name="Coyle M."/>
            <person name="Francisco L."/>
            <person name="Jackson L."/>
            <person name="Javaid M."/>
            <person name="Korchina V."/>
            <person name="Kovar C."/>
            <person name="Mata R."/>
            <person name="Mathew T."/>
            <person name="Ngo R."/>
            <person name="Nguyen L."/>
            <person name="Nguyen N."/>
            <person name="Okwuonu G."/>
            <person name="Ongeri F."/>
            <person name="Pham C."/>
            <person name="Simmons D."/>
            <person name="Wilczek-Boney K."/>
            <person name="Hale W."/>
            <person name="Jakkamsetti A."/>
            <person name="Pham P."/>
            <person name="Ruth R."/>
            <person name="San Lucas F."/>
            <person name="Warren J."/>
            <person name="Zhang J."/>
            <person name="Zhao Z."/>
            <person name="Zhou C."/>
            <person name="Zhu D."/>
            <person name="Lee S."/>
            <person name="Bess C."/>
            <person name="Blankenburg K."/>
            <person name="Forbes L."/>
            <person name="Fu Q."/>
            <person name="Gubbala S."/>
            <person name="Hirani K."/>
            <person name="Jayaseelan J.C."/>
            <person name="Lara F."/>
            <person name="Munidasa M."/>
            <person name="Palculict T."/>
            <person name="Patil S."/>
            <person name="Pu L.-L."/>
            <person name="Saada N."/>
            <person name="Tang L."/>
            <person name="Weissenberger G."/>
            <person name="Zhu Y."/>
            <person name="Hemphill L."/>
            <person name="Shang Y."/>
            <person name="Youmans B."/>
            <person name="Ayvaz T."/>
            <person name="Ross M."/>
            <person name="Santibanez J."/>
            <person name="Aqrawi P."/>
            <person name="Gross S."/>
            <person name="Joshi V."/>
            <person name="Fowler G."/>
            <person name="Nazareth L."/>
            <person name="Reid J."/>
            <person name="Worley K."/>
            <person name="Petrosino J."/>
            <person name="Highlander S."/>
            <person name="Gibbs R."/>
        </authorList>
    </citation>
    <scope>NUCLEOTIDE SEQUENCE [LARGE SCALE GENOMIC DNA]</scope>
    <source>
        <strain evidence="1">ATCC 35239</strain>
    </source>
</reference>
<dbReference type="HOGENOM" id="CLU_3312889_0_0_11"/>
<keyword evidence="2" id="KW-1185">Reference proteome</keyword>